<organism evidence="4 5">
    <name type="scientific">Paenibacillus polygoni</name>
    <dbReference type="NCBI Taxonomy" id="3050112"/>
    <lineage>
        <taxon>Bacteria</taxon>
        <taxon>Bacillati</taxon>
        <taxon>Bacillota</taxon>
        <taxon>Bacilli</taxon>
        <taxon>Bacillales</taxon>
        <taxon>Paenibacillaceae</taxon>
        <taxon>Paenibacillus</taxon>
    </lineage>
</organism>
<reference evidence="4 5" key="1">
    <citation type="submission" date="2023-06" db="EMBL/GenBank/DDBJ databases">
        <title>Paenibacillus polygonum sp. nov., an endophytic bacterium, isolated from Polygonum lapathifolium L. in Nanji Wetland National Nature Reserve, South of Poyang Lake, Jiangxi Province, China.</title>
        <authorList>
            <person name="Yu Z."/>
        </authorList>
    </citation>
    <scope>NUCLEOTIDE SEQUENCE [LARGE SCALE GENOMIC DNA]</scope>
    <source>
        <strain evidence="4 5">C31</strain>
    </source>
</reference>
<dbReference type="Pfam" id="PF21307">
    <property type="entry name" value="Glyco_hydro_95_C"/>
    <property type="match status" value="1"/>
</dbReference>
<dbReference type="PANTHER" id="PTHR31084">
    <property type="entry name" value="ALPHA-L-FUCOSIDASE 2"/>
    <property type="match status" value="1"/>
</dbReference>
<dbReference type="Proteomes" id="UP001236415">
    <property type="component" value="Chromosome"/>
</dbReference>
<keyword evidence="5" id="KW-1185">Reference proteome</keyword>
<dbReference type="Gene3D" id="1.50.10.10">
    <property type="match status" value="1"/>
</dbReference>
<feature type="domain" description="Glycosyl hydrolase family 95 catalytic" evidence="3">
    <location>
        <begin position="279"/>
        <end position="692"/>
    </location>
</feature>
<sequence>MYLTYNRPAKEWTEALPIGNGRIGAMVFGRVEQERLQLNEDTLWSGPPKDWNNPRAKEVLPKVRQLIKEEKYAEADKLTKEMLGAYTQSYLPFGDLQITFDHGDITSDYNRRLDLTDGITKTKYRIADTTYTREIFVSHPDQVIVIHLEASVPGRLSFHASHSSLLRHETEAEENQAIIKGYAPEIVNPSYYPADDPIRYGKSGETDAMRFEGRLAIQHKGGSARAQATGIRVEGADQATLYFSCATSFNGYDRSPGKEGKDESLHARNDLEKALAYEYEDLRNRHVEDYQELYNRVSLDLGPALESEDLPTDERIVKYGGKDPYLVQLLFQYGRYLLISSSRPGTQPANLQGIWNHETRAPWSSNYTLNINAEMNYWPAETANLSECHEPLIDLITRLSVNGKKTAEINYGACGWVAHHNSDLWGQTGPVGAFGHGDPIWALWQMGGVWLCQHLYEHYVFTQDTDFLKNKAYPIMKEAALFCLDWLIQGEDGSWYTAPSTSPEHRFRVNGELHQVTTTATMDLALIHDLFTNLIEVTAVLGEDEDFAKELQQRRDELPPLQIGKYGQLQEWLHDYEDEDVHHRHVSHLFGVYPGRQLTAKDTPKLMEAAKVSLQRRGDGGTGWSLGWKVGLWARFKDGNRAHRLISNLLQLVRDGSERYESGGVYPNMFDAHPPFQIDGNFAATSGIIELLLQSHLGYIELLPALPDAWATGSVRGLRARGGYEVAISWTEGKLKEAEIKPDQSGTCTICIEGINTGVLIVRTAGGLEVSTTDLGNGLISFLVEAKQSYIVTVQKGEKE</sequence>
<accession>A0ABY8X361</accession>
<evidence type="ECO:0000259" key="2">
    <source>
        <dbReference type="Pfam" id="PF21307"/>
    </source>
</evidence>
<feature type="domain" description="Glycosyl hydrolase family 95 N-terminal" evidence="1">
    <location>
        <begin position="3"/>
        <end position="251"/>
    </location>
</feature>
<gene>
    <name evidence="4" type="ORF">QPK24_04335</name>
</gene>
<dbReference type="InterPro" id="IPR012341">
    <property type="entry name" value="6hp_glycosidase-like_sf"/>
</dbReference>
<feature type="domain" description="Alpha fucosidase A-like C-terminal" evidence="2">
    <location>
        <begin position="694"/>
        <end position="792"/>
    </location>
</feature>
<proteinExistence type="predicted"/>
<name>A0ABY8X361_9BACL</name>
<evidence type="ECO:0000259" key="1">
    <source>
        <dbReference type="Pfam" id="PF14498"/>
    </source>
</evidence>
<keyword evidence="4" id="KW-0378">Hydrolase</keyword>
<dbReference type="InterPro" id="IPR049053">
    <property type="entry name" value="AFCA-like_C"/>
</dbReference>
<dbReference type="SUPFAM" id="SSF48208">
    <property type="entry name" value="Six-hairpin glycosidases"/>
    <property type="match status" value="1"/>
</dbReference>
<dbReference type="Pfam" id="PF14498">
    <property type="entry name" value="Glyco_hyd_65N_2"/>
    <property type="match status" value="1"/>
</dbReference>
<evidence type="ECO:0000313" key="4">
    <source>
        <dbReference type="EMBL" id="WIV19952.1"/>
    </source>
</evidence>
<dbReference type="Pfam" id="PF22124">
    <property type="entry name" value="Glyco_hydro_95_cat"/>
    <property type="match status" value="1"/>
</dbReference>
<dbReference type="GO" id="GO:0016787">
    <property type="term" value="F:hydrolase activity"/>
    <property type="evidence" value="ECO:0007669"/>
    <property type="project" value="UniProtKB-KW"/>
</dbReference>
<evidence type="ECO:0000259" key="3">
    <source>
        <dbReference type="Pfam" id="PF22124"/>
    </source>
</evidence>
<evidence type="ECO:0000313" key="5">
    <source>
        <dbReference type="Proteomes" id="UP001236415"/>
    </source>
</evidence>
<dbReference type="InterPro" id="IPR054363">
    <property type="entry name" value="GH95_cat"/>
</dbReference>
<protein>
    <submittedName>
        <fullName evidence="4">Glycoside hydrolase family 95 protein</fullName>
    </submittedName>
</protein>
<dbReference type="InterPro" id="IPR027414">
    <property type="entry name" value="GH95_N_dom"/>
</dbReference>
<dbReference type="InterPro" id="IPR008928">
    <property type="entry name" value="6-hairpin_glycosidase_sf"/>
</dbReference>
<dbReference type="RefSeq" id="WP_285746446.1">
    <property type="nucleotide sequence ID" value="NZ_CP127162.1"/>
</dbReference>
<dbReference type="Gene3D" id="2.70.98.50">
    <property type="entry name" value="putative glycoside hydrolase family protein from bacillus halodurans"/>
    <property type="match status" value="1"/>
</dbReference>
<dbReference type="PIRSF" id="PIRSF007663">
    <property type="entry name" value="UCP007663"/>
    <property type="match status" value="1"/>
</dbReference>
<dbReference type="PANTHER" id="PTHR31084:SF0">
    <property type="entry name" value="ALPHA-L-FUCOSIDASE 2"/>
    <property type="match status" value="1"/>
</dbReference>
<dbReference type="InterPro" id="IPR016518">
    <property type="entry name" value="Alpha-L-fucosidase"/>
</dbReference>
<dbReference type="EMBL" id="CP127162">
    <property type="protein sequence ID" value="WIV19952.1"/>
    <property type="molecule type" value="Genomic_DNA"/>
</dbReference>